<protein>
    <submittedName>
        <fullName evidence="2">Uncharacterized protein</fullName>
    </submittedName>
</protein>
<gene>
    <name evidence="2" type="ORF">AB1Y20_022799</name>
</gene>
<proteinExistence type="predicted"/>
<feature type="compositionally biased region" description="Low complexity" evidence="1">
    <location>
        <begin position="137"/>
        <end position="157"/>
    </location>
</feature>
<comment type="caution">
    <text evidence="2">The sequence shown here is derived from an EMBL/GenBank/DDBJ whole genome shotgun (WGS) entry which is preliminary data.</text>
</comment>
<evidence type="ECO:0000313" key="3">
    <source>
        <dbReference type="Proteomes" id="UP001515480"/>
    </source>
</evidence>
<name>A0AB34JB61_PRYPA</name>
<dbReference type="EMBL" id="JBGBPQ010000009">
    <property type="protein sequence ID" value="KAL1519270.1"/>
    <property type="molecule type" value="Genomic_DNA"/>
</dbReference>
<feature type="compositionally biased region" description="Basic and acidic residues" evidence="1">
    <location>
        <begin position="25"/>
        <end position="61"/>
    </location>
</feature>
<evidence type="ECO:0000256" key="1">
    <source>
        <dbReference type="SAM" id="MobiDB-lite"/>
    </source>
</evidence>
<evidence type="ECO:0000313" key="2">
    <source>
        <dbReference type="EMBL" id="KAL1519270.1"/>
    </source>
</evidence>
<feature type="region of interest" description="Disordered" evidence="1">
    <location>
        <begin position="114"/>
        <end position="274"/>
    </location>
</feature>
<keyword evidence="3" id="KW-1185">Reference proteome</keyword>
<sequence>MRSAREVSFERMWAELEQLMHSRALEIAGRREPRDAELDAPRRAPADSPATRRRDGSERRRGAPPPPPPRGGAAARVGAAVAAYRESAELRAALCARVQSHLARRAAASPRDFVKENIAASGGTPRRARLPHHRPHSAAPRATAAAAAAAAAAACRGRTAEGGARGGGERGALRVEEAEGGERGALRVEEAEGGERGALRVEEAEGGERGALRVEEAEGGERGALRVEEAEGGERCALRVEEAGCDEWQTQGGGGSGAEDLVERGDSVEAPPLE</sequence>
<feature type="region of interest" description="Disordered" evidence="1">
    <location>
        <begin position="25"/>
        <end position="77"/>
    </location>
</feature>
<organism evidence="2 3">
    <name type="scientific">Prymnesium parvum</name>
    <name type="common">Toxic golden alga</name>
    <dbReference type="NCBI Taxonomy" id="97485"/>
    <lineage>
        <taxon>Eukaryota</taxon>
        <taxon>Haptista</taxon>
        <taxon>Haptophyta</taxon>
        <taxon>Prymnesiophyceae</taxon>
        <taxon>Prymnesiales</taxon>
        <taxon>Prymnesiaceae</taxon>
        <taxon>Prymnesium</taxon>
    </lineage>
</organism>
<dbReference type="Proteomes" id="UP001515480">
    <property type="component" value="Unassembled WGS sequence"/>
</dbReference>
<accession>A0AB34JB61</accession>
<feature type="compositionally biased region" description="Basic residues" evidence="1">
    <location>
        <begin position="126"/>
        <end position="136"/>
    </location>
</feature>
<feature type="compositionally biased region" description="Basic and acidic residues" evidence="1">
    <location>
        <begin position="167"/>
        <end position="242"/>
    </location>
</feature>
<reference evidence="2 3" key="1">
    <citation type="journal article" date="2024" name="Science">
        <title>Giant polyketide synthase enzymes in the biosynthesis of giant marine polyether toxins.</title>
        <authorList>
            <person name="Fallon T.R."/>
            <person name="Shende V.V."/>
            <person name="Wierzbicki I.H."/>
            <person name="Pendleton A.L."/>
            <person name="Watervoot N.F."/>
            <person name="Auber R.P."/>
            <person name="Gonzalez D.J."/>
            <person name="Wisecaver J.H."/>
            <person name="Moore B.S."/>
        </authorList>
    </citation>
    <scope>NUCLEOTIDE SEQUENCE [LARGE SCALE GENOMIC DNA]</scope>
    <source>
        <strain evidence="2 3">12B1</strain>
    </source>
</reference>
<dbReference type="AlphaFoldDB" id="A0AB34JB61"/>